<organism evidence="1 2">
    <name type="scientific">Aspergillus campestris (strain IBT 28561)</name>
    <dbReference type="NCBI Taxonomy" id="1392248"/>
    <lineage>
        <taxon>Eukaryota</taxon>
        <taxon>Fungi</taxon>
        <taxon>Dikarya</taxon>
        <taxon>Ascomycota</taxon>
        <taxon>Pezizomycotina</taxon>
        <taxon>Eurotiomycetes</taxon>
        <taxon>Eurotiomycetidae</taxon>
        <taxon>Eurotiales</taxon>
        <taxon>Aspergillaceae</taxon>
        <taxon>Aspergillus</taxon>
        <taxon>Aspergillus subgen. Circumdati</taxon>
    </lineage>
</organism>
<dbReference type="Proteomes" id="UP000234254">
    <property type="component" value="Unassembled WGS sequence"/>
</dbReference>
<accession>A0A2I1D9I0</accession>
<evidence type="ECO:0000313" key="1">
    <source>
        <dbReference type="EMBL" id="PKY06543.1"/>
    </source>
</evidence>
<gene>
    <name evidence="1" type="ORF">P168DRAFT_113912</name>
</gene>
<name>A0A2I1D9I0_ASPC2</name>
<dbReference type="AlphaFoldDB" id="A0A2I1D9I0"/>
<evidence type="ECO:0000313" key="2">
    <source>
        <dbReference type="Proteomes" id="UP000234254"/>
    </source>
</evidence>
<reference evidence="1" key="1">
    <citation type="submission" date="2016-12" db="EMBL/GenBank/DDBJ databases">
        <title>The genomes of Aspergillus section Nigri reveals drivers in fungal speciation.</title>
        <authorList>
            <consortium name="DOE Joint Genome Institute"/>
            <person name="Vesth T.C."/>
            <person name="Nybo J."/>
            <person name="Theobald S."/>
            <person name="Brandl J."/>
            <person name="Frisvad J.C."/>
            <person name="Nielsen K.F."/>
            <person name="Lyhne E.K."/>
            <person name="Kogle M.E."/>
            <person name="Kuo A."/>
            <person name="Riley R."/>
            <person name="Clum A."/>
            <person name="Nolan M."/>
            <person name="Lipzen A."/>
            <person name="Salamov A."/>
            <person name="Henrissat B."/>
            <person name="Wiebenga A."/>
            <person name="De vries R.P."/>
            <person name="Grigoriev I.V."/>
            <person name="Mortensen U.H."/>
            <person name="Andersen M.R."/>
            <person name="Baker S.E."/>
        </authorList>
    </citation>
    <scope>NUCLEOTIDE SEQUENCE</scope>
    <source>
        <strain evidence="1">IBT 28561</strain>
    </source>
</reference>
<dbReference type="RefSeq" id="XP_024695137.1">
    <property type="nucleotide sequence ID" value="XM_024832576.1"/>
</dbReference>
<proteinExistence type="predicted"/>
<keyword evidence="2" id="KW-1185">Reference proteome</keyword>
<dbReference type="EMBL" id="MSFM01000003">
    <property type="protein sequence ID" value="PKY06543.1"/>
    <property type="molecule type" value="Genomic_DNA"/>
</dbReference>
<dbReference type="GeneID" id="36540097"/>
<protein>
    <submittedName>
        <fullName evidence="1">Uncharacterized protein</fullName>
    </submittedName>
</protein>
<dbReference type="VEuPathDB" id="FungiDB:P168DRAFT_113912"/>
<comment type="caution">
    <text evidence="1">The sequence shown here is derived from an EMBL/GenBank/DDBJ whole genome shotgun (WGS) entry which is preliminary data.</text>
</comment>
<sequence length="137" mass="16027">MNSAPCQVSFPLLVFSPGFFIAHHHSLSTSISPLRYHPPQPVVYHFFSFRFLFFSPPRLSSCQTRHAHLLTTPHIISYHIIYHTKLYIIAWVLDVKPRSLCLCLPIFSFVYTDFPSRDDSWNAYIIIIFYSTVLYTL</sequence>